<proteinExistence type="predicted"/>
<gene>
    <name evidence="2" type="ORF">ACFOZ4_20010</name>
</gene>
<evidence type="ECO:0000313" key="3">
    <source>
        <dbReference type="Proteomes" id="UP001595816"/>
    </source>
</evidence>
<keyword evidence="1" id="KW-0732">Signal</keyword>
<sequence>MHSRRGILRASATVAAGFVAAVSLPTAADAAGRPDRVPLPDGFAPEGIEISPRGTAYVTSRVSGSIYRADLKTGTGSVFVTGPGTPSLGLKLDRRNRLFVSGGTGGDARIVDAATGEVLAGYRFAAAGTAFVNDVVLTRRAAYFTDSWNPVLYRLPLTDGLPHESEVTTIPLSGIAYTPGAVNVNGIVDTPDGRALLVVQSNTGLLFRVDATTGAATQVDLGGELLTFGDGLLRDCDTLYAVQNRANQLAVVDLPTGTVTARITDPSFDTPATFAAYAGRLYFTNARFTTPVTPTTTYDVVSLRRP</sequence>
<dbReference type="EMBL" id="JBHSAY010000009">
    <property type="protein sequence ID" value="MFC4132901.1"/>
    <property type="molecule type" value="Genomic_DNA"/>
</dbReference>
<evidence type="ECO:0000313" key="2">
    <source>
        <dbReference type="EMBL" id="MFC4132901.1"/>
    </source>
</evidence>
<dbReference type="InterPro" id="IPR015943">
    <property type="entry name" value="WD40/YVTN_repeat-like_dom_sf"/>
</dbReference>
<reference evidence="3" key="1">
    <citation type="journal article" date="2019" name="Int. J. Syst. Evol. Microbiol.">
        <title>The Global Catalogue of Microorganisms (GCM) 10K type strain sequencing project: providing services to taxonomists for standard genome sequencing and annotation.</title>
        <authorList>
            <consortium name="The Broad Institute Genomics Platform"/>
            <consortium name="The Broad Institute Genome Sequencing Center for Infectious Disease"/>
            <person name="Wu L."/>
            <person name="Ma J."/>
        </authorList>
    </citation>
    <scope>NUCLEOTIDE SEQUENCE [LARGE SCALE GENOMIC DNA]</scope>
    <source>
        <strain evidence="3">CGMCC 4.7289</strain>
    </source>
</reference>
<dbReference type="PANTHER" id="PTHR47197">
    <property type="entry name" value="PROTEIN NIRF"/>
    <property type="match status" value="1"/>
</dbReference>
<dbReference type="PROSITE" id="PS51318">
    <property type="entry name" value="TAT"/>
    <property type="match status" value="1"/>
</dbReference>
<dbReference type="RefSeq" id="WP_382190275.1">
    <property type="nucleotide sequence ID" value="NZ_JBHSAY010000009.1"/>
</dbReference>
<evidence type="ECO:0000256" key="1">
    <source>
        <dbReference type="SAM" id="SignalP"/>
    </source>
</evidence>
<feature type="signal peptide" evidence="1">
    <location>
        <begin position="1"/>
        <end position="30"/>
    </location>
</feature>
<dbReference type="InterPro" id="IPR051200">
    <property type="entry name" value="Host-pathogen_enzymatic-act"/>
</dbReference>
<organism evidence="2 3">
    <name type="scientific">Hamadaea flava</name>
    <dbReference type="NCBI Taxonomy" id="1742688"/>
    <lineage>
        <taxon>Bacteria</taxon>
        <taxon>Bacillati</taxon>
        <taxon>Actinomycetota</taxon>
        <taxon>Actinomycetes</taxon>
        <taxon>Micromonosporales</taxon>
        <taxon>Micromonosporaceae</taxon>
        <taxon>Hamadaea</taxon>
    </lineage>
</organism>
<dbReference type="InterPro" id="IPR006311">
    <property type="entry name" value="TAT_signal"/>
</dbReference>
<feature type="chain" id="PRO_5046320419" evidence="1">
    <location>
        <begin position="31"/>
        <end position="306"/>
    </location>
</feature>
<accession>A0ABV8LPF1</accession>
<dbReference type="Proteomes" id="UP001595816">
    <property type="component" value="Unassembled WGS sequence"/>
</dbReference>
<dbReference type="SUPFAM" id="SSF63829">
    <property type="entry name" value="Calcium-dependent phosphotriesterase"/>
    <property type="match status" value="1"/>
</dbReference>
<dbReference type="PANTHER" id="PTHR47197:SF3">
    <property type="entry name" value="DIHYDRO-HEME D1 DEHYDROGENASE"/>
    <property type="match status" value="1"/>
</dbReference>
<dbReference type="Gene3D" id="2.130.10.10">
    <property type="entry name" value="YVTN repeat-like/Quinoprotein amine dehydrogenase"/>
    <property type="match status" value="2"/>
</dbReference>
<protein>
    <submittedName>
        <fullName evidence="2">SMP-30/gluconolactonase/LRE family protein</fullName>
    </submittedName>
</protein>
<comment type="caution">
    <text evidence="2">The sequence shown here is derived from an EMBL/GenBank/DDBJ whole genome shotgun (WGS) entry which is preliminary data.</text>
</comment>
<keyword evidence="3" id="KW-1185">Reference proteome</keyword>
<name>A0ABV8LPF1_9ACTN</name>